<keyword evidence="4" id="KW-1185">Reference proteome</keyword>
<gene>
    <name evidence="2" type="ORF">ROHU_007961</name>
    <name evidence="3" type="ORF">ROHU_016807</name>
</gene>
<protein>
    <submittedName>
        <fullName evidence="2">Uncharacterized protein</fullName>
    </submittedName>
</protein>
<reference evidence="2 4" key="1">
    <citation type="submission" date="2018-03" db="EMBL/GenBank/DDBJ databases">
        <title>Draft genome sequence of Rohu Carp (Labeo rohita).</title>
        <authorList>
            <person name="Das P."/>
            <person name="Kushwaha B."/>
            <person name="Joshi C.G."/>
            <person name="Kumar D."/>
            <person name="Nagpure N.S."/>
            <person name="Sahoo L."/>
            <person name="Das S.P."/>
            <person name="Bit A."/>
            <person name="Patnaik S."/>
            <person name="Meher P.K."/>
            <person name="Jayasankar P."/>
            <person name="Koringa P.G."/>
            <person name="Patel N.V."/>
            <person name="Hinsu A.T."/>
            <person name="Kumar R."/>
            <person name="Pandey M."/>
            <person name="Agarwal S."/>
            <person name="Srivastava S."/>
            <person name="Singh M."/>
            <person name="Iquebal M.A."/>
            <person name="Jaiswal S."/>
            <person name="Angadi U.B."/>
            <person name="Kumar N."/>
            <person name="Raza M."/>
            <person name="Shah T.M."/>
            <person name="Rai A."/>
            <person name="Jena J.K."/>
        </authorList>
    </citation>
    <scope>NUCLEOTIDE SEQUENCE [LARGE SCALE GENOMIC DNA]</scope>
    <source>
        <strain evidence="2">DASCIFA01</strain>
        <tissue evidence="2">Testis</tissue>
    </source>
</reference>
<evidence type="ECO:0000256" key="1">
    <source>
        <dbReference type="SAM" id="MobiDB-lite"/>
    </source>
</evidence>
<evidence type="ECO:0000313" key="2">
    <source>
        <dbReference type="EMBL" id="RXN17947.1"/>
    </source>
</evidence>
<accession>A0A498MLT9</accession>
<evidence type="ECO:0000313" key="4">
    <source>
        <dbReference type="Proteomes" id="UP000290572"/>
    </source>
</evidence>
<name>A0A498MLT9_LABRO</name>
<sequence length="79" mass="8986">MEPAEQGARVKPEARTEPAELISTRAKQMELKATRAEREDLKTTRTDKIIFTAEQMTTRVELKTTKADQAKLEQKAQRG</sequence>
<comment type="caution">
    <text evidence="2">The sequence shown here is derived from an EMBL/GenBank/DDBJ whole genome shotgun (WGS) entry which is preliminary data.</text>
</comment>
<dbReference type="Proteomes" id="UP000290572">
    <property type="component" value="Unassembled WGS sequence"/>
</dbReference>
<organism evidence="2 4">
    <name type="scientific">Labeo rohita</name>
    <name type="common">Indian major carp</name>
    <name type="synonym">Cyprinus rohita</name>
    <dbReference type="NCBI Taxonomy" id="84645"/>
    <lineage>
        <taxon>Eukaryota</taxon>
        <taxon>Metazoa</taxon>
        <taxon>Chordata</taxon>
        <taxon>Craniata</taxon>
        <taxon>Vertebrata</taxon>
        <taxon>Euteleostomi</taxon>
        <taxon>Actinopterygii</taxon>
        <taxon>Neopterygii</taxon>
        <taxon>Teleostei</taxon>
        <taxon>Ostariophysi</taxon>
        <taxon>Cypriniformes</taxon>
        <taxon>Cyprinidae</taxon>
        <taxon>Labeoninae</taxon>
        <taxon>Labeonini</taxon>
        <taxon>Labeo</taxon>
    </lineage>
</organism>
<evidence type="ECO:0000313" key="3">
    <source>
        <dbReference type="EMBL" id="RXN31690.1"/>
    </source>
</evidence>
<feature type="region of interest" description="Disordered" evidence="1">
    <location>
        <begin position="1"/>
        <end position="22"/>
    </location>
</feature>
<dbReference type="EMBL" id="QBIY01012733">
    <property type="protein sequence ID" value="RXN17947.1"/>
    <property type="molecule type" value="Genomic_DNA"/>
</dbReference>
<feature type="compositionally biased region" description="Basic and acidic residues" evidence="1">
    <location>
        <begin position="8"/>
        <end position="18"/>
    </location>
</feature>
<dbReference type="EMBL" id="QBIY01011444">
    <property type="protein sequence ID" value="RXN31690.1"/>
    <property type="molecule type" value="Genomic_DNA"/>
</dbReference>
<proteinExistence type="predicted"/>
<dbReference type="AlphaFoldDB" id="A0A498MLT9"/>